<gene>
    <name evidence="3" type="ORF">SAMN05192529_109102</name>
</gene>
<protein>
    <submittedName>
        <fullName evidence="3">Sphingolipid delta-4 desaturase</fullName>
    </submittedName>
</protein>
<dbReference type="Proteomes" id="UP000199041">
    <property type="component" value="Unassembled WGS sequence"/>
</dbReference>
<sequence length="318" mass="36732">MTKKAFSWSDECEPHKLRTKEIIQKHPGIRNLIGRNRITFLVILFCVALQTMLAFWLKDVAWYWMLLAAYCLGAFIDHTLFVCVHECSHNLIFKNRGLNTMASLIANLPLVFASSISFKKYHLKHHAFQGIVNLDADMPGEWEAKLVGNSTIGKGLWLLFYPVVQATRLARMSKEIKAIDGLTILNWLIQIVYVAAIIYFWGWMAILYQLVSFFFSVGLHPLGARWVQEHFLTHGEQETKSYYGPLNVVNLNVGYHNEHHDFPSVPWNQLPKLHKEAPEYYESLGSHKSYTILLLKFLFDPGLSVYSRMARDKRGKTK</sequence>
<dbReference type="SMART" id="SM01269">
    <property type="entry name" value="Lipid_DES"/>
    <property type="match status" value="1"/>
</dbReference>
<keyword evidence="1" id="KW-0472">Membrane</keyword>
<feature type="domain" description="Sphingolipid delta4-desaturase N-terminal" evidence="2">
    <location>
        <begin position="1"/>
        <end position="39"/>
    </location>
</feature>
<dbReference type="RefSeq" id="WP_091397172.1">
    <property type="nucleotide sequence ID" value="NZ_FNQY01000009.1"/>
</dbReference>
<dbReference type="GO" id="GO:0046513">
    <property type="term" value="P:ceramide biosynthetic process"/>
    <property type="evidence" value="ECO:0007669"/>
    <property type="project" value="TreeGrafter"/>
</dbReference>
<feature type="transmembrane region" description="Helical" evidence="1">
    <location>
        <begin position="38"/>
        <end position="57"/>
    </location>
</feature>
<evidence type="ECO:0000256" key="1">
    <source>
        <dbReference type="SAM" id="Phobius"/>
    </source>
</evidence>
<keyword evidence="4" id="KW-1185">Reference proteome</keyword>
<dbReference type="AlphaFoldDB" id="A0A1H3YX20"/>
<keyword evidence="1" id="KW-1133">Transmembrane helix</keyword>
<feature type="transmembrane region" description="Helical" evidence="1">
    <location>
        <begin position="63"/>
        <end position="85"/>
    </location>
</feature>
<dbReference type="PANTHER" id="PTHR12879">
    <property type="entry name" value="SPHINGOLIPID DELTA 4 DESATURASE/C-4 HYDROXYLASE PROTEIN DES2"/>
    <property type="match status" value="1"/>
</dbReference>
<dbReference type="EMBL" id="FNQY01000009">
    <property type="protein sequence ID" value="SEA15967.1"/>
    <property type="molecule type" value="Genomic_DNA"/>
</dbReference>
<dbReference type="GO" id="GO:0042284">
    <property type="term" value="F:sphingolipid delta-4 desaturase activity"/>
    <property type="evidence" value="ECO:0007669"/>
    <property type="project" value="TreeGrafter"/>
</dbReference>
<reference evidence="3 4" key="1">
    <citation type="submission" date="2016-10" db="EMBL/GenBank/DDBJ databases">
        <authorList>
            <person name="de Groot N.N."/>
        </authorList>
    </citation>
    <scope>NUCLEOTIDE SEQUENCE [LARGE SCALE GENOMIC DNA]</scope>
    <source>
        <strain evidence="3 4">Vu-144</strain>
    </source>
</reference>
<dbReference type="GO" id="GO:0016020">
    <property type="term" value="C:membrane"/>
    <property type="evidence" value="ECO:0007669"/>
    <property type="project" value="GOC"/>
</dbReference>
<dbReference type="Pfam" id="PF00487">
    <property type="entry name" value="FA_desaturase"/>
    <property type="match status" value="1"/>
</dbReference>
<dbReference type="InterPro" id="IPR005804">
    <property type="entry name" value="FA_desaturase_dom"/>
</dbReference>
<evidence type="ECO:0000259" key="2">
    <source>
        <dbReference type="SMART" id="SM01269"/>
    </source>
</evidence>
<evidence type="ECO:0000313" key="3">
    <source>
        <dbReference type="EMBL" id="SEA15967.1"/>
    </source>
</evidence>
<feature type="transmembrane region" description="Helical" evidence="1">
    <location>
        <begin position="184"/>
        <end position="201"/>
    </location>
</feature>
<dbReference type="InterPro" id="IPR013866">
    <property type="entry name" value="Sphingolipid_d4-desaturase_N"/>
</dbReference>
<organism evidence="3 4">
    <name type="scientific">Arachidicoccus rhizosphaerae</name>
    <dbReference type="NCBI Taxonomy" id="551991"/>
    <lineage>
        <taxon>Bacteria</taxon>
        <taxon>Pseudomonadati</taxon>
        <taxon>Bacteroidota</taxon>
        <taxon>Chitinophagia</taxon>
        <taxon>Chitinophagales</taxon>
        <taxon>Chitinophagaceae</taxon>
        <taxon>Arachidicoccus</taxon>
    </lineage>
</organism>
<evidence type="ECO:0000313" key="4">
    <source>
        <dbReference type="Proteomes" id="UP000199041"/>
    </source>
</evidence>
<accession>A0A1H3YX20</accession>
<dbReference type="OrthoDB" id="9792534at2"/>
<name>A0A1H3YX20_9BACT</name>
<dbReference type="PANTHER" id="PTHR12879:SF8">
    <property type="entry name" value="SPHINGOLIPID DELTA(4)-DESATURASE DES1"/>
    <property type="match status" value="1"/>
</dbReference>
<dbReference type="STRING" id="551991.SAMN05192529_109102"/>
<feature type="transmembrane region" description="Helical" evidence="1">
    <location>
        <begin position="97"/>
        <end position="118"/>
    </location>
</feature>
<dbReference type="Pfam" id="PF08557">
    <property type="entry name" value="Lipid_DES"/>
    <property type="match status" value="1"/>
</dbReference>
<feature type="transmembrane region" description="Helical" evidence="1">
    <location>
        <begin position="146"/>
        <end position="164"/>
    </location>
</feature>
<proteinExistence type="predicted"/>
<keyword evidence="1" id="KW-0812">Transmembrane</keyword>